<keyword evidence="2" id="KW-1185">Reference proteome</keyword>
<accession>A0A2W7EBE4</accession>
<name>A0A2W7EBE4_9HYPH</name>
<dbReference type="SUPFAM" id="SSF52540">
    <property type="entry name" value="P-loop containing nucleoside triphosphate hydrolases"/>
    <property type="match status" value="1"/>
</dbReference>
<organism evidence="1 2">
    <name type="scientific">Mesorhizobium kowhaii</name>
    <dbReference type="NCBI Taxonomy" id="1300272"/>
    <lineage>
        <taxon>Bacteria</taxon>
        <taxon>Pseudomonadati</taxon>
        <taxon>Pseudomonadota</taxon>
        <taxon>Alphaproteobacteria</taxon>
        <taxon>Hyphomicrobiales</taxon>
        <taxon>Phyllobacteriaceae</taxon>
        <taxon>Mesorhizobium</taxon>
    </lineage>
</organism>
<dbReference type="EMBL" id="MZXV01000001">
    <property type="protein sequence ID" value="PZV40526.1"/>
    <property type="molecule type" value="Genomic_DNA"/>
</dbReference>
<evidence type="ECO:0000313" key="2">
    <source>
        <dbReference type="Proteomes" id="UP000248616"/>
    </source>
</evidence>
<dbReference type="InterPro" id="IPR027417">
    <property type="entry name" value="P-loop_NTPase"/>
</dbReference>
<dbReference type="Proteomes" id="UP000248616">
    <property type="component" value="Unassembled WGS sequence"/>
</dbReference>
<protein>
    <submittedName>
        <fullName evidence="1">Sulfotransferase family protein</fullName>
    </submittedName>
</protein>
<proteinExistence type="predicted"/>
<dbReference type="PIRSF" id="PIRSF029407">
    <property type="entry name" value="UCP029407"/>
    <property type="match status" value="1"/>
</dbReference>
<dbReference type="OrthoDB" id="9816424at2"/>
<keyword evidence="1" id="KW-0808">Transferase</keyword>
<dbReference type="Gene3D" id="3.40.50.300">
    <property type="entry name" value="P-loop containing nucleotide triphosphate hydrolases"/>
    <property type="match status" value="1"/>
</dbReference>
<gene>
    <name evidence="1" type="ORF">B5V02_00410</name>
</gene>
<dbReference type="Gene3D" id="2.150.10.10">
    <property type="entry name" value="Serralysin-like metalloprotease, C-terminal"/>
    <property type="match status" value="1"/>
</dbReference>
<comment type="caution">
    <text evidence="1">The sequence shown here is derived from an EMBL/GenBank/DDBJ whole genome shotgun (WGS) entry which is preliminary data.</text>
</comment>
<dbReference type="AlphaFoldDB" id="A0A2W7EBE4"/>
<sequence>MHRSGTSALGGVVNTLGAVGPKTLLPLNASNPLGFFESLPLVAAHDELLASAGSCWHDWRQLNPQWIHSEAAERHRQKTKALLIDEFGDEPLIIIKDPRICRFVPFMSSILAEMNVSPIAFLPVRNPLEIAYSLQRRDKIALPKSLLLWLRHVLDAEYHSRHLPRYFLPYEGLLIDWRNHMDRAAEKTGLIWPVRSDRPDVKIDQFLTTDLYHERSTLEDMQNHPDITALVRETYEILTAIVADGENRDLLDRLDLVRTKFDEGCETFGAAVAAEELAVEQLRGDYGMLNAEAERIRQENSKLTTFLEQQSTEVRVLAGERDALAQAHNSLLADRNNLATAQDRLIAAHDALASNHNNLIAERNNLATAQDRLIAAHDALASNHNNLIAERNNLATAQHRLIAERDALLRDRDGVVGERNALLASHSWRLTAPLRGIRKLFAR</sequence>
<evidence type="ECO:0000313" key="1">
    <source>
        <dbReference type="EMBL" id="PZV40526.1"/>
    </source>
</evidence>
<dbReference type="InterPro" id="IPR011049">
    <property type="entry name" value="Serralysin-like_metalloprot_C"/>
</dbReference>
<dbReference type="InterPro" id="IPR014556">
    <property type="entry name" value="UCP029407"/>
</dbReference>
<reference evidence="2" key="1">
    <citation type="submission" date="2017-03" db="EMBL/GenBank/DDBJ databases">
        <authorList>
            <person name="Safronova V.I."/>
            <person name="Sazanova A.L."/>
            <person name="Chirak E.R."/>
        </authorList>
    </citation>
    <scope>NUCLEOTIDE SEQUENCE [LARGE SCALE GENOMIC DNA]</scope>
    <source>
        <strain evidence="2">Ach-343</strain>
    </source>
</reference>
<dbReference type="GO" id="GO:0016740">
    <property type="term" value="F:transferase activity"/>
    <property type="evidence" value="ECO:0007669"/>
    <property type="project" value="UniProtKB-KW"/>
</dbReference>